<dbReference type="GO" id="GO:0048038">
    <property type="term" value="F:quinone binding"/>
    <property type="evidence" value="ECO:0007669"/>
    <property type="project" value="UniProtKB-KW"/>
</dbReference>
<dbReference type="Gene3D" id="3.30.465.10">
    <property type="match status" value="1"/>
</dbReference>
<dbReference type="SUPFAM" id="SSF56176">
    <property type="entry name" value="FAD-binding/transporter-associated domain-like"/>
    <property type="match status" value="1"/>
</dbReference>
<sequence>MTSETTQTIQAAQPLSPQNLISKLRSIVGHGHVLTDPEATWRYRRGYRYGEGAANAVVRPTSLVQLWRVAKACAEAGCAVIMQASNTGLTGGSTPDGDDYGRPLVIISTRELKGIHLIGDGRQAVCLPGADLYELEKQLRAIGREPHSVIGSSCIGASVLGGISNNSGGALVHRGPAYTEMALFGRVNAQGQLELVNHLGISLPGEPEAILRAVEKGQFDPQSIDWNAGAGHDTRYIERVRDVDAETPARFNALSSEWHEAAGCAGKLVVFAVRVDTFPAEKGSQVFYVGCNSVEALEEARRGLLTQFSDIPIAGEYMSQDIFRLTDRYGRDTMAIIKYLGTGFLPSMFALKARVDAFARDSSWLPTNLTDRIMQVVATLLPSQLPKRLRAFAAPYKHHLVLRLPGAMAAEAGPWLKRFFADPAHEGAVLACSEEEGKQAFLFRFAAAGTASRYAALYPNKVGGLLTLDVALRRNERNWEDRVPPEAADKMFHKLYFGHFMCHVMHQVYVLKKGVDDHALQEVLLKGMDERGARYPAEHNFGHHYHAPDDLVAHYKDLDPCNQMNPGIGQATKKPHWRG</sequence>
<dbReference type="HAMAP" id="MF_02092">
    <property type="entry name" value="DLDH_Dld"/>
    <property type="match status" value="1"/>
</dbReference>
<evidence type="ECO:0000256" key="7">
    <source>
        <dbReference type="PIRSR" id="PIRSR000101-1"/>
    </source>
</evidence>
<feature type="binding site" evidence="5 7">
    <location>
        <position position="168"/>
    </location>
    <ligand>
        <name>FAD</name>
        <dbReference type="ChEBI" id="CHEBI:57692"/>
    </ligand>
</feature>
<dbReference type="PIRSF" id="PIRSF000101">
    <property type="entry name" value="D-lactate_dh"/>
    <property type="match status" value="1"/>
</dbReference>
<gene>
    <name evidence="5" type="primary">dld</name>
    <name evidence="9" type="ORF">E3E12_03510</name>
</gene>
<comment type="catalytic activity">
    <reaction evidence="5 6">
        <text>(R)-lactate + a quinone = a quinol + pyruvate</text>
        <dbReference type="Rhea" id="RHEA:51468"/>
        <dbReference type="ChEBI" id="CHEBI:15361"/>
        <dbReference type="ChEBI" id="CHEBI:16004"/>
        <dbReference type="ChEBI" id="CHEBI:24646"/>
        <dbReference type="ChEBI" id="CHEBI:132124"/>
        <dbReference type="EC" id="1.1.5.12"/>
    </reaction>
</comment>
<dbReference type="GO" id="GO:0031234">
    <property type="term" value="C:extrinsic component of cytoplasmic side of plasma membrane"/>
    <property type="evidence" value="ECO:0007669"/>
    <property type="project" value="UniProtKB-UniRule"/>
</dbReference>
<dbReference type="InterPro" id="IPR006094">
    <property type="entry name" value="Oxid_FAD_bind_N"/>
</dbReference>
<dbReference type="EC" id="1.1.5.12" evidence="5"/>
<dbReference type="GO" id="GO:0071949">
    <property type="term" value="F:FAD binding"/>
    <property type="evidence" value="ECO:0007669"/>
    <property type="project" value="InterPro"/>
</dbReference>
<evidence type="ECO:0000259" key="8">
    <source>
        <dbReference type="PROSITE" id="PS51387"/>
    </source>
</evidence>
<keyword evidence="10" id="KW-1185">Reference proteome</keyword>
<dbReference type="RefSeq" id="WP_141443090.1">
    <property type="nucleotide sequence ID" value="NZ_CP038231.1"/>
</dbReference>
<evidence type="ECO:0000313" key="9">
    <source>
        <dbReference type="EMBL" id="QDH13424.1"/>
    </source>
</evidence>
<dbReference type="Proteomes" id="UP000318709">
    <property type="component" value="Chromosome"/>
</dbReference>
<dbReference type="Pfam" id="PF09330">
    <property type="entry name" value="Lact-deh-memb"/>
    <property type="match status" value="1"/>
</dbReference>
<dbReference type="InterPro" id="IPR016167">
    <property type="entry name" value="FAD-bd_PCMH_sub1"/>
</dbReference>
<dbReference type="GO" id="GO:0022904">
    <property type="term" value="P:respiratory electron transport chain"/>
    <property type="evidence" value="ECO:0007669"/>
    <property type="project" value="InterPro"/>
</dbReference>
<dbReference type="GO" id="GO:0006089">
    <property type="term" value="P:lactate metabolic process"/>
    <property type="evidence" value="ECO:0007669"/>
    <property type="project" value="UniProtKB-UniRule"/>
</dbReference>
<evidence type="ECO:0000256" key="5">
    <source>
        <dbReference type="HAMAP-Rule" id="MF_02092"/>
    </source>
</evidence>
<dbReference type="PANTHER" id="PTHR43716">
    <property type="entry name" value="D-2-HYDROXYGLUTARATE DEHYDROGENASE, MITOCHONDRIAL"/>
    <property type="match status" value="1"/>
</dbReference>
<dbReference type="PANTHER" id="PTHR43716:SF1">
    <property type="entry name" value="D-2-HYDROXYGLUTARATE DEHYDROGENASE, MITOCHONDRIAL"/>
    <property type="match status" value="1"/>
</dbReference>
<name>A0A4Y6U8B9_9PROT</name>
<evidence type="ECO:0000256" key="2">
    <source>
        <dbReference type="ARBA" id="ARBA00022630"/>
    </source>
</evidence>
<comment type="similarity">
    <text evidence="5">Belongs to the quinone-dependent D-lactate dehydrogenase family.</text>
</comment>
<reference evidence="9 10" key="1">
    <citation type="submission" date="2019-03" db="EMBL/GenBank/DDBJ databases">
        <title>The complete genome sequence of Swingsia_sp. F3b2 LMG30590(T).</title>
        <authorList>
            <person name="Chua K.-O."/>
            <person name="Chan K.-G."/>
            <person name="See-Too W.-S."/>
        </authorList>
    </citation>
    <scope>NUCLEOTIDE SEQUENCE [LARGE SCALE GENOMIC DNA]</scope>
    <source>
        <strain evidence="9 10">F3b2</strain>
    </source>
</reference>
<dbReference type="Pfam" id="PF01565">
    <property type="entry name" value="FAD_binding_4"/>
    <property type="match status" value="1"/>
</dbReference>
<keyword evidence="5" id="KW-0997">Cell inner membrane</keyword>
<keyword evidence="5 6" id="KW-0874">Quinone</keyword>
<dbReference type="InterPro" id="IPR015409">
    <property type="entry name" value="Lactate_DH_C"/>
</dbReference>
<dbReference type="GO" id="GO:0055085">
    <property type="term" value="P:transmembrane transport"/>
    <property type="evidence" value="ECO:0007669"/>
    <property type="project" value="InterPro"/>
</dbReference>
<feature type="binding site" evidence="5 7">
    <location>
        <begin position="92"/>
        <end position="93"/>
    </location>
    <ligand>
        <name>FAD</name>
        <dbReference type="ChEBI" id="CHEBI:57692"/>
    </ligand>
</feature>
<dbReference type="InterPro" id="IPR016172">
    <property type="entry name" value="D-lactate_DH_C-sub1"/>
</dbReference>
<dbReference type="Gene3D" id="3.30.43.10">
    <property type="entry name" value="Uridine Diphospho-n-acetylenolpyruvylglucosamine Reductase, domain 2"/>
    <property type="match status" value="1"/>
</dbReference>
<organism evidence="9 10">
    <name type="scientific">Formicincola oecophyllae</name>
    <dbReference type="NCBI Taxonomy" id="2558361"/>
    <lineage>
        <taxon>Bacteria</taxon>
        <taxon>Pseudomonadati</taxon>
        <taxon>Pseudomonadota</taxon>
        <taxon>Alphaproteobacteria</taxon>
        <taxon>Acetobacterales</taxon>
        <taxon>Acetobacteraceae</taxon>
        <taxon>Formicincola</taxon>
    </lineage>
</organism>
<dbReference type="InterPro" id="IPR016166">
    <property type="entry name" value="FAD-bd_PCMH"/>
</dbReference>
<dbReference type="InterPro" id="IPR016164">
    <property type="entry name" value="FAD-linked_Oxase-like_C"/>
</dbReference>
<dbReference type="KEGG" id="swf:E3E12_03510"/>
<feature type="binding site" evidence="7">
    <location>
        <position position="265"/>
    </location>
    <ligand>
        <name>FAD</name>
        <dbReference type="ChEBI" id="CHEBI:57692"/>
    </ligand>
</feature>
<dbReference type="SUPFAM" id="SSF55103">
    <property type="entry name" value="FAD-linked oxidases, C-terminal domain"/>
    <property type="match status" value="1"/>
</dbReference>
<feature type="binding site" evidence="5 7">
    <location>
        <position position="158"/>
    </location>
    <ligand>
        <name>FAD</name>
        <dbReference type="ChEBI" id="CHEBI:57692"/>
    </ligand>
</feature>
<evidence type="ECO:0000256" key="3">
    <source>
        <dbReference type="ARBA" id="ARBA00022827"/>
    </source>
</evidence>
<evidence type="ECO:0000256" key="1">
    <source>
        <dbReference type="ARBA" id="ARBA00001974"/>
    </source>
</evidence>
<keyword evidence="2 5" id="KW-0285">Flavoprotein</keyword>
<dbReference type="EMBL" id="CP038231">
    <property type="protein sequence ID" value="QDH13424.1"/>
    <property type="molecule type" value="Genomic_DNA"/>
</dbReference>
<proteinExistence type="inferred from homology"/>
<evidence type="ECO:0000313" key="10">
    <source>
        <dbReference type="Proteomes" id="UP000318709"/>
    </source>
</evidence>
<dbReference type="InterPro" id="IPR016173">
    <property type="entry name" value="D-lactate_DH_C-sub2"/>
</dbReference>
<dbReference type="OrthoDB" id="9772552at2"/>
<evidence type="ECO:0000256" key="4">
    <source>
        <dbReference type="ARBA" id="ARBA00023002"/>
    </source>
</evidence>
<dbReference type="Gene3D" id="3.30.70.610">
    <property type="entry name" value="D-lactate dehydrogenase, cap domain, subdomain 1"/>
    <property type="match status" value="2"/>
</dbReference>
<dbReference type="AlphaFoldDB" id="A0A4Y6U8B9"/>
<dbReference type="InterPro" id="IPR012256">
    <property type="entry name" value="D_lactate_DH"/>
</dbReference>
<dbReference type="InterPro" id="IPR036318">
    <property type="entry name" value="FAD-bd_PCMH-like_sf"/>
</dbReference>
<accession>A0A4Y6U8B9</accession>
<keyword evidence="4 5" id="KW-0560">Oxidoreductase</keyword>
<feature type="binding site" evidence="5 7">
    <location>
        <begin position="84"/>
        <end position="88"/>
    </location>
    <ligand>
        <name>FAD</name>
        <dbReference type="ChEBI" id="CHEBI:57692"/>
    </ligand>
</feature>
<dbReference type="GO" id="GO:0102029">
    <property type="term" value="F:D-lactate dehydrogenase (quinone) activity"/>
    <property type="evidence" value="ECO:0007669"/>
    <property type="project" value="UniProtKB-EC"/>
</dbReference>
<dbReference type="GO" id="GO:0004458">
    <property type="term" value="F:D-lactate dehydrogenase (cytochrome) activity"/>
    <property type="evidence" value="ECO:0007669"/>
    <property type="project" value="UniProtKB-UniRule"/>
</dbReference>
<dbReference type="InterPro" id="IPR051264">
    <property type="entry name" value="FAD-oxidored/transferase_4"/>
</dbReference>
<comment type="function">
    <text evidence="5 6">Catalyzes the oxidation of D-lactate to pyruvate.</text>
</comment>
<dbReference type="PROSITE" id="PS51387">
    <property type="entry name" value="FAD_PCMH"/>
    <property type="match status" value="1"/>
</dbReference>
<keyword evidence="5" id="KW-0472">Membrane</keyword>
<comment type="cofactor">
    <cofactor evidence="1 5 6 7">
        <name>FAD</name>
        <dbReference type="ChEBI" id="CHEBI:57692"/>
    </cofactor>
</comment>
<feature type="binding site" evidence="5 7">
    <location>
        <position position="151"/>
    </location>
    <ligand>
        <name>FAD</name>
        <dbReference type="ChEBI" id="CHEBI:57692"/>
    </ligand>
</feature>
<evidence type="ECO:0000256" key="6">
    <source>
        <dbReference type="PIRNR" id="PIRNR000101"/>
    </source>
</evidence>
<dbReference type="NCBIfam" id="NF008387">
    <property type="entry name" value="PRK11183.1"/>
    <property type="match status" value="1"/>
</dbReference>
<dbReference type="InterPro" id="IPR016169">
    <property type="entry name" value="FAD-bd_PCMH_sub2"/>
</dbReference>
<dbReference type="Gene3D" id="3.30.1370.20">
    <property type="entry name" value="D-lactate dehydrogenase, cap domain, subdomain 2"/>
    <property type="match status" value="1"/>
</dbReference>
<comment type="subcellular location">
    <subcellularLocation>
        <location evidence="5">Cell inner membrane</location>
        <topology evidence="5">Peripheral membrane protein</topology>
        <orientation evidence="5">Cytoplasmic side</orientation>
    </subcellularLocation>
</comment>
<keyword evidence="5" id="KW-1003">Cell membrane</keyword>
<protein>
    <recommendedName>
        <fullName evidence="5">Quinone-dependent D-lactate dehydrogenase</fullName>
        <ecNumber evidence="5">1.1.5.12</ecNumber>
    </recommendedName>
    <alternativeName>
        <fullName evidence="5">D-lactate dehydrogenase</fullName>
        <shortName evidence="5">D-LDH</shortName>
    </alternativeName>
</protein>
<feature type="binding site" evidence="5 7">
    <location>
        <position position="270"/>
    </location>
    <ligand>
        <name>FAD</name>
        <dbReference type="ChEBI" id="CHEBI:57692"/>
    </ligand>
</feature>
<keyword evidence="3 5" id="KW-0274">FAD</keyword>
<feature type="domain" description="FAD-binding PCMH-type" evidence="8">
    <location>
        <begin position="49"/>
        <end position="280"/>
    </location>
</feature>